<evidence type="ECO:0000313" key="3">
    <source>
        <dbReference type="Proteomes" id="UP000317648"/>
    </source>
</evidence>
<keyword evidence="1" id="KW-0472">Membrane</keyword>
<accession>A0A518DYY6</accession>
<feature type="transmembrane region" description="Helical" evidence="1">
    <location>
        <begin position="444"/>
        <end position="465"/>
    </location>
</feature>
<feature type="transmembrane region" description="Helical" evidence="1">
    <location>
        <begin position="553"/>
        <end position="572"/>
    </location>
</feature>
<gene>
    <name evidence="2" type="primary">mdtC_2</name>
    <name evidence="2" type="ORF">Pla8534_48820</name>
</gene>
<dbReference type="OrthoDB" id="9806532at2"/>
<feature type="transmembrane region" description="Helical" evidence="1">
    <location>
        <begin position="472"/>
        <end position="493"/>
    </location>
</feature>
<keyword evidence="3" id="KW-1185">Reference proteome</keyword>
<feature type="transmembrane region" description="Helical" evidence="1">
    <location>
        <begin position="934"/>
        <end position="953"/>
    </location>
</feature>
<feature type="transmembrane region" description="Helical" evidence="1">
    <location>
        <begin position="904"/>
        <end position="922"/>
    </location>
</feature>
<feature type="transmembrane region" description="Helical" evidence="1">
    <location>
        <begin position="513"/>
        <end position="532"/>
    </location>
</feature>
<reference evidence="2 3" key="1">
    <citation type="submission" date="2019-02" db="EMBL/GenBank/DDBJ databases">
        <title>Deep-cultivation of Planctomycetes and their phenomic and genomic characterization uncovers novel biology.</title>
        <authorList>
            <person name="Wiegand S."/>
            <person name="Jogler M."/>
            <person name="Boedeker C."/>
            <person name="Pinto D."/>
            <person name="Vollmers J."/>
            <person name="Rivas-Marin E."/>
            <person name="Kohn T."/>
            <person name="Peeters S.H."/>
            <person name="Heuer A."/>
            <person name="Rast P."/>
            <person name="Oberbeckmann S."/>
            <person name="Bunk B."/>
            <person name="Jeske O."/>
            <person name="Meyerdierks A."/>
            <person name="Storesund J.E."/>
            <person name="Kallscheuer N."/>
            <person name="Luecker S."/>
            <person name="Lage O.M."/>
            <person name="Pohl T."/>
            <person name="Merkel B.J."/>
            <person name="Hornburger P."/>
            <person name="Mueller R.-W."/>
            <person name="Bruemmer F."/>
            <person name="Labrenz M."/>
            <person name="Spormann A.M."/>
            <person name="Op den Camp H."/>
            <person name="Overmann J."/>
            <person name="Amann R."/>
            <person name="Jetten M.S.M."/>
            <person name="Mascher T."/>
            <person name="Medema M.H."/>
            <person name="Devos D.P."/>
            <person name="Kaster A.-K."/>
            <person name="Ovreas L."/>
            <person name="Rohde M."/>
            <person name="Galperin M.Y."/>
            <person name="Jogler C."/>
        </authorList>
    </citation>
    <scope>NUCLEOTIDE SEQUENCE [LARGE SCALE GENOMIC DNA]</scope>
    <source>
        <strain evidence="2 3">Pla85_3_4</strain>
    </source>
</reference>
<dbReference type="GO" id="GO:0042910">
    <property type="term" value="F:xenobiotic transmembrane transporter activity"/>
    <property type="evidence" value="ECO:0007669"/>
    <property type="project" value="TreeGrafter"/>
</dbReference>
<dbReference type="Gene3D" id="3.30.70.1440">
    <property type="entry name" value="Multidrug efflux transporter AcrB pore domain"/>
    <property type="match status" value="1"/>
</dbReference>
<dbReference type="InterPro" id="IPR027463">
    <property type="entry name" value="AcrB_DN_DC_subdom"/>
</dbReference>
<organism evidence="2 3">
    <name type="scientific">Lignipirellula cremea</name>
    <dbReference type="NCBI Taxonomy" id="2528010"/>
    <lineage>
        <taxon>Bacteria</taxon>
        <taxon>Pseudomonadati</taxon>
        <taxon>Planctomycetota</taxon>
        <taxon>Planctomycetia</taxon>
        <taxon>Pirellulales</taxon>
        <taxon>Pirellulaceae</taxon>
        <taxon>Lignipirellula</taxon>
    </lineage>
</organism>
<evidence type="ECO:0000313" key="2">
    <source>
        <dbReference type="EMBL" id="QDU97056.1"/>
    </source>
</evidence>
<dbReference type="EMBL" id="CP036433">
    <property type="protein sequence ID" value="QDU97056.1"/>
    <property type="molecule type" value="Genomic_DNA"/>
</dbReference>
<dbReference type="AlphaFoldDB" id="A0A518DYY6"/>
<keyword evidence="1" id="KW-0812">Transmembrane</keyword>
<keyword evidence="1" id="KW-1133">Transmembrane helix</keyword>
<feature type="transmembrane region" description="Helical" evidence="1">
    <location>
        <begin position="373"/>
        <end position="392"/>
    </location>
</feature>
<dbReference type="Gene3D" id="3.30.70.1430">
    <property type="entry name" value="Multidrug efflux transporter AcrB pore domain"/>
    <property type="match status" value="2"/>
</dbReference>
<sequence>MRSLIRWAVGNGPGMNLLMFAVLVVGALGMYMMRREVFPEFELEIVLVTVVYPGASPEEVEQGICQKLEESVRAIDGIKKQTAVAREGSGFIILEIDPSVPDVDKILNEVRSEVERIPNFPPELAEDPSIQQVTFRSSAIKVGLLGPSTPLPDDPARRKEAIRNREWELRAEAERLREGLLALDHVSQAEIASPKAFQIDIEISEDDLRKYGLGLSDIARLVRRENIEMPGGNLRSEGEELLLRGKNKRLTGSEIGQIQVLSGSGGSDALTLGELAVVRDGFEDVASLHQIDGRDGLVISIDRTADEDLFKLTDDVKEFVASAVAPPGYELRIWNDQSIDVRDRMDMLIRNGVTGLILVFLVLTVFLDVKLAFWVAFGIPVSMLGSGALLFYTGQTLNMLSMFAFLMALGIVVDDAIVIGENIYRHREMGKNHLKASIDGACEVLPSVMASVTTTVIAHLPLMFVSGVMGKFIAVMPAAIIAMLLISLAESTFVLPCHLAHKDNLFLTLVGKFLYPVRFLHTLLVWVNRIATGWMEKFIETIYAPVLSWSLKNAWTVVAGSLALIFLSFGLIPSGLTPWIIFPKLDGREIEAAVTFPDGSPMALTDDATRRLEQVIGEIDEEYKKTHDGQSLLLVRYRSVGEMTSSAPGPSDSRSGGHLGKVSVELVSPTERDLTSQQLTEMWRERSPQIIGAETVLFAAPAMGPGGNAVEFKLLAPTDQSEYLEEAVEMFKTALREYPGNGVVDVDDDSRPGKTELQFTLNDRANALGISLADVTETVRAAYYGEEVMRLQRGRHEVKLMVRYPAEDRRSLVELQNLRVRTAAGAELPLTELANITVDRGPSEINRVNQQRSITVSADVVQGKATGFEVVQYLKREIEPRLSKEFPGVRVRWEGQAEQQQESMSSLGIGFLIAMFAMYVLLSFEFQSYLQPLLIISIIPFGAVGALIGHLVMGLPVTLFSVFGLVALAGVVVNDSIVLIDFINAKLAEGLPLNEALVEAGKRRFRPVFLTSLTTVAGLLPMLTETSFQAQLLVPMATSLCFGLMLATVMVLVQGPVFYSIYANGVALFGFTVETEEEDTPASPDETELPPARRKEVVEVEYLGDSKG</sequence>
<dbReference type="SUPFAM" id="SSF82866">
    <property type="entry name" value="Multidrug efflux transporter AcrB transmembrane domain"/>
    <property type="match status" value="2"/>
</dbReference>
<protein>
    <submittedName>
        <fullName evidence="2">Multidrug resistance protein MdtC</fullName>
    </submittedName>
</protein>
<dbReference type="PRINTS" id="PR00702">
    <property type="entry name" value="ACRIFLAVINRP"/>
</dbReference>
<feature type="transmembrane region" description="Helical" evidence="1">
    <location>
        <begin position="1030"/>
        <end position="1053"/>
    </location>
</feature>
<dbReference type="PANTHER" id="PTHR32063:SF33">
    <property type="entry name" value="RND SUPERFAMILY EFFLUX PUMP PERMEASE COMPONENT"/>
    <property type="match status" value="1"/>
</dbReference>
<feature type="transmembrane region" description="Helical" evidence="1">
    <location>
        <begin position="404"/>
        <end position="424"/>
    </location>
</feature>
<dbReference type="InterPro" id="IPR001036">
    <property type="entry name" value="Acrflvin-R"/>
</dbReference>
<feature type="transmembrane region" description="Helical" evidence="1">
    <location>
        <begin position="1005"/>
        <end position="1024"/>
    </location>
</feature>
<dbReference type="Gene3D" id="1.20.1640.10">
    <property type="entry name" value="Multidrug efflux transporter AcrB transmembrane domain"/>
    <property type="match status" value="2"/>
</dbReference>
<feature type="transmembrane region" description="Helical" evidence="1">
    <location>
        <begin position="959"/>
        <end position="984"/>
    </location>
</feature>
<name>A0A518DYY6_9BACT</name>
<dbReference type="PANTHER" id="PTHR32063">
    <property type="match status" value="1"/>
</dbReference>
<dbReference type="Pfam" id="PF00873">
    <property type="entry name" value="ACR_tran"/>
    <property type="match status" value="1"/>
</dbReference>
<dbReference type="KEGG" id="lcre:Pla8534_48820"/>
<proteinExistence type="predicted"/>
<dbReference type="GO" id="GO:0005886">
    <property type="term" value="C:plasma membrane"/>
    <property type="evidence" value="ECO:0007669"/>
    <property type="project" value="TreeGrafter"/>
</dbReference>
<dbReference type="Proteomes" id="UP000317648">
    <property type="component" value="Chromosome"/>
</dbReference>
<feature type="transmembrane region" description="Helical" evidence="1">
    <location>
        <begin position="348"/>
        <end position="367"/>
    </location>
</feature>
<dbReference type="Gene3D" id="3.30.70.1320">
    <property type="entry name" value="Multidrug efflux transporter AcrB pore domain like"/>
    <property type="match status" value="1"/>
</dbReference>
<dbReference type="Gene3D" id="3.30.2090.10">
    <property type="entry name" value="Multidrug efflux transporter AcrB TolC docking domain, DN and DC subdomains"/>
    <property type="match status" value="2"/>
</dbReference>
<dbReference type="SUPFAM" id="SSF82714">
    <property type="entry name" value="Multidrug efflux transporter AcrB TolC docking domain, DN and DC subdomains"/>
    <property type="match status" value="2"/>
</dbReference>
<feature type="transmembrane region" description="Helical" evidence="1">
    <location>
        <begin position="15"/>
        <end position="33"/>
    </location>
</feature>
<dbReference type="SUPFAM" id="SSF82693">
    <property type="entry name" value="Multidrug efflux transporter AcrB pore domain, PN1, PN2, PC1 and PC2 subdomains"/>
    <property type="match status" value="1"/>
</dbReference>
<dbReference type="RefSeq" id="WP_145055854.1">
    <property type="nucleotide sequence ID" value="NZ_CP036433.1"/>
</dbReference>
<evidence type="ECO:0000256" key="1">
    <source>
        <dbReference type="SAM" id="Phobius"/>
    </source>
</evidence>